<proteinExistence type="predicted"/>
<accession>A0A2M4B160</accession>
<keyword evidence="1" id="KW-0732">Signal</keyword>
<evidence type="ECO:0000313" key="2">
    <source>
        <dbReference type="EMBL" id="MBW46791.1"/>
    </source>
</evidence>
<feature type="signal peptide" evidence="1">
    <location>
        <begin position="1"/>
        <end position="19"/>
    </location>
</feature>
<evidence type="ECO:0000256" key="1">
    <source>
        <dbReference type="SAM" id="SignalP"/>
    </source>
</evidence>
<name>A0A2M4B160_9DIPT</name>
<sequence length="78" mass="8649">MYKQFSLMQLLNLATSVYSVVSVAKTVSSFERALFECKRFTTKKSVAKIASGICKRSLLNPRQHPRAASSDEGTCLFA</sequence>
<feature type="chain" id="PRO_5014811501" evidence="1">
    <location>
        <begin position="20"/>
        <end position="78"/>
    </location>
</feature>
<reference evidence="2" key="1">
    <citation type="submission" date="2018-01" db="EMBL/GenBank/DDBJ databases">
        <title>An insight into the sialome of Amazonian anophelines.</title>
        <authorList>
            <person name="Ribeiro J.M."/>
            <person name="Scarpassa V."/>
            <person name="Calvo E."/>
        </authorList>
    </citation>
    <scope>NUCLEOTIDE SEQUENCE</scope>
    <source>
        <tissue evidence="2">Salivary glands</tissue>
    </source>
</reference>
<organism evidence="2">
    <name type="scientific">Anopheles triannulatus</name>
    <dbReference type="NCBI Taxonomy" id="58253"/>
    <lineage>
        <taxon>Eukaryota</taxon>
        <taxon>Metazoa</taxon>
        <taxon>Ecdysozoa</taxon>
        <taxon>Arthropoda</taxon>
        <taxon>Hexapoda</taxon>
        <taxon>Insecta</taxon>
        <taxon>Pterygota</taxon>
        <taxon>Neoptera</taxon>
        <taxon>Endopterygota</taxon>
        <taxon>Diptera</taxon>
        <taxon>Nematocera</taxon>
        <taxon>Culicoidea</taxon>
        <taxon>Culicidae</taxon>
        <taxon>Anophelinae</taxon>
        <taxon>Anopheles</taxon>
    </lineage>
</organism>
<dbReference type="AlphaFoldDB" id="A0A2M4B160"/>
<dbReference type="EMBL" id="GGFK01013470">
    <property type="protein sequence ID" value="MBW46791.1"/>
    <property type="molecule type" value="Transcribed_RNA"/>
</dbReference>
<protein>
    <submittedName>
        <fullName evidence="2">Putative secreted protein</fullName>
    </submittedName>
</protein>